<name>A0AB38YHA0_9GAMM</name>
<dbReference type="EMBL" id="CP101717">
    <property type="protein sequence ID" value="WLD58779.1"/>
    <property type="molecule type" value="Genomic_DNA"/>
</dbReference>
<proteinExistence type="predicted"/>
<feature type="signal peptide" evidence="1">
    <location>
        <begin position="1"/>
        <end position="20"/>
    </location>
</feature>
<dbReference type="AlphaFoldDB" id="A0AB38YHA0"/>
<protein>
    <submittedName>
        <fullName evidence="2">DUF3047 domain-containing protein</fullName>
    </submittedName>
</protein>
<gene>
    <name evidence="2" type="ORF">NFC81_03040</name>
</gene>
<evidence type="ECO:0000256" key="1">
    <source>
        <dbReference type="SAM" id="SignalP"/>
    </source>
</evidence>
<feature type="chain" id="PRO_5044335031" evidence="1">
    <location>
        <begin position="21"/>
        <end position="211"/>
    </location>
</feature>
<sequence length="211" mass="23494">MLRPFVIACLLLCAQASANAAQRTITLDPRQLDQWTAQSFVNATHYSHTDEGLLAEADASASGYLYRFDPALPPDTELQFSWQLLASLDNPNERIKAGDDFAGRVYIIQEGRFFWQTQALNYVWSAQSAPGTVWTSPYSRQVRLWSVNGPDSAIGQWQHIQRRLADDWQTAFGSPLRRIDGIAFMTDSDDTGGVATMLYGPITLLPAPARP</sequence>
<evidence type="ECO:0000313" key="2">
    <source>
        <dbReference type="EMBL" id="WLD58779.1"/>
    </source>
</evidence>
<accession>A0AB38YHA0</accession>
<reference evidence="2" key="1">
    <citation type="submission" date="2022-07" db="EMBL/GenBank/DDBJ databases">
        <title>Complete genome sequence of Salinispirillum sp. LH10-3-1 capable of multiple carbohydrate inversion isolated from a soda lake.</title>
        <authorList>
            <person name="Liu J."/>
            <person name="Zhai Y."/>
            <person name="Zhang H."/>
            <person name="Yang H."/>
            <person name="Qu J."/>
            <person name="Li J."/>
        </authorList>
    </citation>
    <scope>NUCLEOTIDE SEQUENCE</scope>
    <source>
        <strain evidence="2">LH 10-3-1</strain>
    </source>
</reference>
<keyword evidence="1" id="KW-0732">Signal</keyword>
<organism evidence="2">
    <name type="scientific">Salinispirillum sp. LH 10-3-1</name>
    <dbReference type="NCBI Taxonomy" id="2952525"/>
    <lineage>
        <taxon>Bacteria</taxon>
        <taxon>Pseudomonadati</taxon>
        <taxon>Pseudomonadota</taxon>
        <taxon>Gammaproteobacteria</taxon>
        <taxon>Oceanospirillales</taxon>
        <taxon>Saccharospirillaceae</taxon>
        <taxon>Salinispirillum</taxon>
    </lineage>
</organism>
<dbReference type="RefSeq" id="WP_304996065.1">
    <property type="nucleotide sequence ID" value="NZ_CP101717.1"/>
</dbReference>
<dbReference type="Pfam" id="PF11249">
    <property type="entry name" value="DUF3047"/>
    <property type="match status" value="1"/>
</dbReference>
<dbReference type="InterPro" id="IPR021409">
    <property type="entry name" value="DUF3047"/>
</dbReference>